<evidence type="ECO:0000256" key="2">
    <source>
        <dbReference type="ARBA" id="ARBA00023125"/>
    </source>
</evidence>
<comment type="caution">
    <text evidence="6">The sequence shown here is derived from an EMBL/GenBank/DDBJ whole genome shotgun (WGS) entry which is preliminary data.</text>
</comment>
<dbReference type="SUPFAM" id="SSF48498">
    <property type="entry name" value="Tetracyclin repressor-like, C-terminal domain"/>
    <property type="match status" value="1"/>
</dbReference>
<keyword evidence="3" id="KW-0804">Transcription</keyword>
<dbReference type="OMA" id="VYHAFID"/>
<dbReference type="Gene3D" id="1.10.10.60">
    <property type="entry name" value="Homeodomain-like"/>
    <property type="match status" value="1"/>
</dbReference>
<keyword evidence="1" id="KW-0805">Transcription regulation</keyword>
<proteinExistence type="predicted"/>
<evidence type="ECO:0000256" key="3">
    <source>
        <dbReference type="ARBA" id="ARBA00023163"/>
    </source>
</evidence>
<evidence type="ECO:0000259" key="5">
    <source>
        <dbReference type="PROSITE" id="PS50977"/>
    </source>
</evidence>
<dbReference type="RefSeq" id="WP_006371446.1">
    <property type="nucleotide sequence ID" value="NZ_CP085887.1"/>
</dbReference>
<evidence type="ECO:0000313" key="6">
    <source>
        <dbReference type="EMBL" id="NKY03490.1"/>
    </source>
</evidence>
<dbReference type="SUPFAM" id="SSF46689">
    <property type="entry name" value="Homeodomain-like"/>
    <property type="match status" value="1"/>
</dbReference>
<evidence type="ECO:0000313" key="7">
    <source>
        <dbReference type="Proteomes" id="UP000563898"/>
    </source>
</evidence>
<evidence type="ECO:0000256" key="4">
    <source>
        <dbReference type="PROSITE-ProRule" id="PRU00335"/>
    </source>
</evidence>
<dbReference type="InterPro" id="IPR001647">
    <property type="entry name" value="HTH_TetR"/>
</dbReference>
<evidence type="ECO:0000256" key="1">
    <source>
        <dbReference type="ARBA" id="ARBA00023015"/>
    </source>
</evidence>
<reference evidence="6 7" key="1">
    <citation type="submission" date="2020-04" db="EMBL/GenBank/DDBJ databases">
        <title>MicrobeNet Type strains.</title>
        <authorList>
            <person name="Nicholson A.C."/>
        </authorList>
    </citation>
    <scope>NUCLEOTIDE SEQUENCE [LARGE SCALE GENOMIC DNA]</scope>
    <source>
        <strain evidence="6 7">ATCC BAA-14</strain>
    </source>
</reference>
<dbReference type="Gene3D" id="1.10.357.10">
    <property type="entry name" value="Tetracycline Repressor, domain 2"/>
    <property type="match status" value="1"/>
</dbReference>
<dbReference type="AlphaFoldDB" id="A0A846WRU8"/>
<name>A0A846WRU8_9ACTN</name>
<protein>
    <submittedName>
        <fullName evidence="6">TetR/AcrR family transcriptional regulator</fullName>
    </submittedName>
</protein>
<dbReference type="InterPro" id="IPR004111">
    <property type="entry name" value="Repressor_TetR_C"/>
</dbReference>
<dbReference type="Proteomes" id="UP000563898">
    <property type="component" value="Unassembled WGS sequence"/>
</dbReference>
<accession>A0A846WRU8</accession>
<dbReference type="GeneID" id="90159763"/>
<dbReference type="GO" id="GO:0045892">
    <property type="term" value="P:negative regulation of DNA-templated transcription"/>
    <property type="evidence" value="ECO:0007669"/>
    <property type="project" value="InterPro"/>
</dbReference>
<dbReference type="Pfam" id="PF02909">
    <property type="entry name" value="TetR_C_1"/>
    <property type="match status" value="1"/>
</dbReference>
<dbReference type="InterPro" id="IPR009057">
    <property type="entry name" value="Homeodomain-like_sf"/>
</dbReference>
<organism evidence="6 7">
    <name type="scientific">Gordonia polyisoprenivorans</name>
    <dbReference type="NCBI Taxonomy" id="84595"/>
    <lineage>
        <taxon>Bacteria</taxon>
        <taxon>Bacillati</taxon>
        <taxon>Actinomycetota</taxon>
        <taxon>Actinomycetes</taxon>
        <taxon>Mycobacteriales</taxon>
        <taxon>Gordoniaceae</taxon>
        <taxon>Gordonia</taxon>
    </lineage>
</organism>
<keyword evidence="2 4" id="KW-0238">DNA-binding</keyword>
<dbReference type="PROSITE" id="PS50977">
    <property type="entry name" value="HTH_TETR_2"/>
    <property type="match status" value="1"/>
</dbReference>
<gene>
    <name evidence="6" type="ORF">HGA05_18110</name>
</gene>
<dbReference type="InterPro" id="IPR036271">
    <property type="entry name" value="Tet_transcr_reg_TetR-rel_C_sf"/>
</dbReference>
<dbReference type="EMBL" id="JAAXPC010000010">
    <property type="protein sequence ID" value="NKY03490.1"/>
    <property type="molecule type" value="Genomic_DNA"/>
</dbReference>
<sequence length="244" mass="26647">MMVTRANSGERRRRRPTKSGAVLTEQMIIDAATRLLRLHGSEGLSVRRLGVALGADQSALYRYFSGIDDLRLAIADEMIGRALHGLEITGDWRRDLRDFGLRGHAAYLADPQVAVLAASRITGRPQEARAIELVLGILRTAGLDERRAAYVYRALVDQMLAFAALDGAELAVPADTRTDDAEKWQSVYAELSTTDFPNIAAAADDLVAIGRKSAYPTALDLTLDGIEALLIRRGRHPQEPTLDG</sequence>
<dbReference type="Pfam" id="PF00440">
    <property type="entry name" value="TetR_N"/>
    <property type="match status" value="1"/>
</dbReference>
<dbReference type="GO" id="GO:0003677">
    <property type="term" value="F:DNA binding"/>
    <property type="evidence" value="ECO:0007669"/>
    <property type="project" value="UniProtKB-UniRule"/>
</dbReference>
<feature type="domain" description="HTH tetR-type" evidence="5">
    <location>
        <begin position="22"/>
        <end position="82"/>
    </location>
</feature>
<feature type="DNA-binding region" description="H-T-H motif" evidence="4">
    <location>
        <begin position="45"/>
        <end position="64"/>
    </location>
</feature>